<comment type="caution">
    <text evidence="2">The sequence shown here is derived from an EMBL/GenBank/DDBJ whole genome shotgun (WGS) entry which is preliminary data.</text>
</comment>
<evidence type="ECO:0000313" key="3">
    <source>
        <dbReference type="Proteomes" id="UP000568050"/>
    </source>
</evidence>
<dbReference type="Pfam" id="PF07969">
    <property type="entry name" value="Amidohydro_3"/>
    <property type="match status" value="1"/>
</dbReference>
<dbReference type="RefSeq" id="WP_183373528.1">
    <property type="nucleotide sequence ID" value="NZ_CBCSFZ010000024.1"/>
</dbReference>
<dbReference type="Gene3D" id="2.30.40.10">
    <property type="entry name" value="Urease, subunit C, domain 1"/>
    <property type="match status" value="1"/>
</dbReference>
<dbReference type="Gene3D" id="3.20.20.140">
    <property type="entry name" value="Metal-dependent hydrolases"/>
    <property type="match status" value="1"/>
</dbReference>
<dbReference type="PANTHER" id="PTHR22642">
    <property type="entry name" value="IMIDAZOLONEPROPIONASE"/>
    <property type="match status" value="1"/>
</dbReference>
<sequence>MLLRTVRLIDPVDPSPTCSRTAAPVDVRIVDGRITEIAERLSRTSGEQVVDAAGAFAIPGLWDQHVHVGQTAQGRSRLDTSGATSLDDLLGLARRALAARRAQLAGSAVHSGDALVGFGHRLVDFDDDPHGDAFTRRVLTELDALAPATAIVLIGSDAHHALMNTAALTGLGLPTEGGVVGEDEWFTALEHLDDLPGIADRLEGGVADMQTEALERGIVGLVDMEWAANWELWARRAPRLRVRTATYASTLESVPGPTGTPIPAADAHSPLVTMGPLKVIVDGALGSKSALCRHAYGAPDGDGRGVLAVPLHDLHDLLGRARGLGLHAAVHAIGDAAADIALDAIQQAGIPARIEHAQMLTDQDVARMARLGVTASVQPVHLLDDRDATMQTWGDWADCAYRLRDLLEAGVPLAFGSDAPVAPIAPWMAMAAAVHRSSDERPGWFPAQQLQPLEALAASVDGVQRLQVGGLADLVLLEDDPFAPVPTGPDGLMVESAAREAAERLLAVRPLSTFVDGIERFSR</sequence>
<organism evidence="2 3">
    <name type="scientific">Helcobacillus massiliensis</name>
    <dbReference type="NCBI Taxonomy" id="521392"/>
    <lineage>
        <taxon>Bacteria</taxon>
        <taxon>Bacillati</taxon>
        <taxon>Actinomycetota</taxon>
        <taxon>Actinomycetes</taxon>
        <taxon>Micrococcales</taxon>
        <taxon>Dermabacteraceae</taxon>
        <taxon>Helcobacillus</taxon>
    </lineage>
</organism>
<dbReference type="InterPro" id="IPR032466">
    <property type="entry name" value="Metal_Hydrolase"/>
</dbReference>
<dbReference type="SUPFAM" id="SSF51556">
    <property type="entry name" value="Metallo-dependent hydrolases"/>
    <property type="match status" value="1"/>
</dbReference>
<protein>
    <recommendedName>
        <fullName evidence="1">Amidohydrolase 3 domain-containing protein</fullName>
    </recommendedName>
</protein>
<evidence type="ECO:0000259" key="1">
    <source>
        <dbReference type="Pfam" id="PF07969"/>
    </source>
</evidence>
<feature type="domain" description="Amidohydrolase 3" evidence="1">
    <location>
        <begin position="48"/>
        <end position="483"/>
    </location>
</feature>
<dbReference type="SUPFAM" id="SSF51338">
    <property type="entry name" value="Composite domain of metallo-dependent hydrolases"/>
    <property type="match status" value="1"/>
</dbReference>
<dbReference type="InterPro" id="IPR013108">
    <property type="entry name" value="Amidohydro_3"/>
</dbReference>
<dbReference type="Gene3D" id="3.10.310.70">
    <property type="match status" value="1"/>
</dbReference>
<dbReference type="PANTHER" id="PTHR22642:SF2">
    <property type="entry name" value="PROTEIN LONG AFTER FAR-RED 3"/>
    <property type="match status" value="1"/>
</dbReference>
<keyword evidence="3" id="KW-1185">Reference proteome</keyword>
<evidence type="ECO:0000313" key="2">
    <source>
        <dbReference type="EMBL" id="MBB3021851.1"/>
    </source>
</evidence>
<name>A0A839QV06_9MICO</name>
<gene>
    <name evidence="2" type="ORF">FHX50_000099</name>
</gene>
<dbReference type="EMBL" id="JACHWP010000001">
    <property type="protein sequence ID" value="MBB3021851.1"/>
    <property type="molecule type" value="Genomic_DNA"/>
</dbReference>
<proteinExistence type="predicted"/>
<dbReference type="Proteomes" id="UP000568050">
    <property type="component" value="Unassembled WGS sequence"/>
</dbReference>
<dbReference type="AlphaFoldDB" id="A0A839QV06"/>
<reference evidence="2 3" key="1">
    <citation type="submission" date="2020-08" db="EMBL/GenBank/DDBJ databases">
        <title>Sequencing the genomes of 1000 actinobacteria strains.</title>
        <authorList>
            <person name="Klenk H.-P."/>
        </authorList>
    </citation>
    <scope>NUCLEOTIDE SEQUENCE [LARGE SCALE GENOMIC DNA]</scope>
    <source>
        <strain evidence="2 3">DSM 23040</strain>
    </source>
</reference>
<dbReference type="InterPro" id="IPR011059">
    <property type="entry name" value="Metal-dep_hydrolase_composite"/>
</dbReference>
<dbReference type="GO" id="GO:0016810">
    <property type="term" value="F:hydrolase activity, acting on carbon-nitrogen (but not peptide) bonds"/>
    <property type="evidence" value="ECO:0007669"/>
    <property type="project" value="InterPro"/>
</dbReference>
<accession>A0A839QV06</accession>